<keyword evidence="2" id="KW-1185">Reference proteome</keyword>
<name>A0A398DSG5_9BACT</name>
<sequence>MPLSDDDSMYSYSVEFMGLTGSYPDTPVHTRLCSYDIIDGVPVLIESAPPNQTRLYERAWDDTDGPFAPPAELLKVAMWLCFPTFPMFEFGERSPDSMLVQSPCPLRWRAVGAIIRRVFSDATGELAVRNPSNGYRRQVLDTGVSTVHLAGSSSSVDTLVEI</sequence>
<reference evidence="1 2" key="1">
    <citation type="submission" date="2018-09" db="EMBL/GenBank/DDBJ databases">
        <title>Discovery and Ecogenomic Context for Candidatus Cryosericales, a Global Caldiserica Order Active in Thawing Permafrost.</title>
        <authorList>
            <person name="Martinez M.A."/>
            <person name="Woodcroft B.J."/>
            <person name="Ignacio Espinoza J.C."/>
            <person name="Zayed A."/>
            <person name="Singleton C.M."/>
            <person name="Boyd J."/>
            <person name="Li Y.-F."/>
            <person name="Purvine S."/>
            <person name="Maughan H."/>
            <person name="Hodgkins S.B."/>
            <person name="Anderson D."/>
            <person name="Sederholm M."/>
            <person name="Temperton B."/>
            <person name="Saleska S.R."/>
            <person name="Tyson G.W."/>
            <person name="Rich V.I."/>
        </authorList>
    </citation>
    <scope>NUCLEOTIDE SEQUENCE [LARGE SCALE GENOMIC DNA]</scope>
    <source>
        <strain evidence="1 2">SMC1</strain>
    </source>
</reference>
<dbReference type="AlphaFoldDB" id="A0A398DSG5"/>
<protein>
    <submittedName>
        <fullName evidence="1">Uncharacterized protein</fullName>
    </submittedName>
</protein>
<accession>A0A398DSG5</accession>
<dbReference type="Proteomes" id="UP000266113">
    <property type="component" value="Unassembled WGS sequence"/>
</dbReference>
<gene>
    <name evidence="1" type="ORF">SMC1_03780</name>
</gene>
<evidence type="ECO:0000313" key="1">
    <source>
        <dbReference type="EMBL" id="RIE17083.1"/>
    </source>
</evidence>
<comment type="caution">
    <text evidence="1">The sequence shown here is derived from an EMBL/GenBank/DDBJ whole genome shotgun (WGS) entry which is preliminary data.</text>
</comment>
<evidence type="ECO:0000313" key="2">
    <source>
        <dbReference type="Proteomes" id="UP000266113"/>
    </source>
</evidence>
<organism evidence="1 2">
    <name type="scientific">Candidatus Cryosericum septentrionale</name>
    <dbReference type="NCBI Taxonomy" id="2290913"/>
    <lineage>
        <taxon>Bacteria</taxon>
        <taxon>Pseudomonadati</taxon>
        <taxon>Caldisericota/Cryosericota group</taxon>
        <taxon>Candidatus Cryosericota</taxon>
        <taxon>Candidatus Cryosericia</taxon>
        <taxon>Candidatus Cryosericales</taxon>
        <taxon>Candidatus Cryosericaceae</taxon>
        <taxon>Candidatus Cryosericum</taxon>
    </lineage>
</organism>
<dbReference type="EMBL" id="QXIY01000015">
    <property type="protein sequence ID" value="RIE17083.1"/>
    <property type="molecule type" value="Genomic_DNA"/>
</dbReference>
<proteinExistence type="predicted"/>